<dbReference type="InterPro" id="IPR011989">
    <property type="entry name" value="ARM-like"/>
</dbReference>
<dbReference type="GO" id="GO:0000049">
    <property type="term" value="F:tRNA binding"/>
    <property type="evidence" value="ECO:0007669"/>
    <property type="project" value="UniProtKB-UniRule"/>
</dbReference>
<organism evidence="11 12">
    <name type="scientific">Pan troglodytes</name>
    <name type="common">Chimpanzee</name>
    <dbReference type="NCBI Taxonomy" id="9598"/>
    <lineage>
        <taxon>Eukaryota</taxon>
        <taxon>Metazoa</taxon>
        <taxon>Chordata</taxon>
        <taxon>Craniata</taxon>
        <taxon>Vertebrata</taxon>
        <taxon>Euteleostomi</taxon>
        <taxon>Mammalia</taxon>
        <taxon>Eutheria</taxon>
        <taxon>Euarchontoglires</taxon>
        <taxon>Primates</taxon>
        <taxon>Haplorrhini</taxon>
        <taxon>Catarrhini</taxon>
        <taxon>Hominidae</taxon>
        <taxon>Pan</taxon>
    </lineage>
</organism>
<keyword evidence="5 9" id="KW-0694">RNA-binding</keyword>
<name>A0A2J8K0C9_PANTR</name>
<dbReference type="AlphaFoldDB" id="A0A2J8K0C9"/>
<dbReference type="GO" id="GO:0005737">
    <property type="term" value="C:cytoplasm"/>
    <property type="evidence" value="ECO:0007669"/>
    <property type="project" value="UniProtKB-SubCell"/>
</dbReference>
<evidence type="ECO:0000256" key="9">
    <source>
        <dbReference type="RuleBase" id="RU366037"/>
    </source>
</evidence>
<proteinExistence type="inferred from homology"/>
<keyword evidence="3 9" id="KW-0963">Cytoplasm</keyword>
<evidence type="ECO:0000256" key="1">
    <source>
        <dbReference type="ARBA" id="ARBA00004496"/>
    </source>
</evidence>
<protein>
    <recommendedName>
        <fullName evidence="2 9">Exportin-T</fullName>
    </recommendedName>
    <alternativeName>
        <fullName evidence="7 9">Exportin(tRNA)</fullName>
    </alternativeName>
    <alternativeName>
        <fullName evidence="8 9">tRNA exportin</fullName>
    </alternativeName>
</protein>
<comment type="similarity">
    <text evidence="9">Belongs to the exportin family.</text>
</comment>
<comment type="function">
    <text evidence="9">tRNA nucleus export receptor which facilitates tRNA translocation across the nuclear pore complex.</text>
</comment>
<dbReference type="GO" id="GO:0031267">
    <property type="term" value="F:small GTPase binding"/>
    <property type="evidence" value="ECO:0007669"/>
    <property type="project" value="InterPro"/>
</dbReference>
<evidence type="ECO:0000256" key="2">
    <source>
        <dbReference type="ARBA" id="ARBA00018928"/>
    </source>
</evidence>
<dbReference type="GO" id="GO:0006886">
    <property type="term" value="P:intracellular protein transport"/>
    <property type="evidence" value="ECO:0007669"/>
    <property type="project" value="InterPro"/>
</dbReference>
<evidence type="ECO:0000313" key="11">
    <source>
        <dbReference type="EMBL" id="PNI28493.1"/>
    </source>
</evidence>
<comment type="caution">
    <text evidence="11">The sequence shown here is derived from an EMBL/GenBank/DDBJ whole genome shotgun (WGS) entry which is preliminary data.</text>
</comment>
<feature type="non-terminal residue" evidence="11">
    <location>
        <position position="202"/>
    </location>
</feature>
<keyword evidence="6 9" id="KW-0539">Nucleus</keyword>
<evidence type="ECO:0000256" key="4">
    <source>
        <dbReference type="ARBA" id="ARBA00022555"/>
    </source>
</evidence>
<dbReference type="EMBL" id="NBAG03000403">
    <property type="protein sequence ID" value="PNI28493.1"/>
    <property type="molecule type" value="Genomic_DNA"/>
</dbReference>
<dbReference type="Pfam" id="PF08389">
    <property type="entry name" value="Xpo1"/>
    <property type="match status" value="1"/>
</dbReference>
<feature type="domain" description="Importin N-terminal" evidence="10">
    <location>
        <begin position="21"/>
        <end position="89"/>
    </location>
</feature>
<dbReference type="Proteomes" id="UP000236370">
    <property type="component" value="Unassembled WGS sequence"/>
</dbReference>
<accession>A0A2J8K0C9</accession>
<keyword evidence="9" id="KW-0813">Transport</keyword>
<dbReference type="InterPro" id="IPR013598">
    <property type="entry name" value="Exportin-1/Importin-b-like"/>
</dbReference>
<evidence type="ECO:0000256" key="8">
    <source>
        <dbReference type="ARBA" id="ARBA00032199"/>
    </source>
</evidence>
<dbReference type="PANTHER" id="PTHR15952">
    <property type="entry name" value="EXPORTIN-T/LOS1"/>
    <property type="match status" value="1"/>
</dbReference>
<dbReference type="SUPFAM" id="SSF48371">
    <property type="entry name" value="ARM repeat"/>
    <property type="match status" value="1"/>
</dbReference>
<sequence length="202" mass="23796">MDEQALLGLNPNADSDFRQRALAYFEQLKISPDAWQVCAEALAQRTYSDDHVKFFCFQVLEHQVKYKYSELTTVQQQLIRETLISWLQAQMLNPQPEKTFIRNKAAQVFALLFVTEYLTKWPKFFFDILSVVDLNPRGVDLYLRILMAIDSELVDRDVVHTSEEARRNTLIKDTMREQCIPNLVESWYQILQNYQFTNSEVT</sequence>
<dbReference type="FunFam" id="1.25.10.10:FF:001549">
    <property type="entry name" value="Exportin-T"/>
    <property type="match status" value="1"/>
</dbReference>
<dbReference type="InterPro" id="IPR001494">
    <property type="entry name" value="Importin-beta_N"/>
</dbReference>
<reference evidence="11 12" key="1">
    <citation type="submission" date="2017-12" db="EMBL/GenBank/DDBJ databases">
        <title>High-resolution comparative analysis of great ape genomes.</title>
        <authorList>
            <person name="Pollen A."/>
            <person name="Hastie A."/>
            <person name="Hormozdiari F."/>
            <person name="Dougherty M."/>
            <person name="Liu R."/>
            <person name="Chaisson M."/>
            <person name="Hoppe E."/>
            <person name="Hill C."/>
            <person name="Pang A."/>
            <person name="Hillier L."/>
            <person name="Baker C."/>
            <person name="Armstrong J."/>
            <person name="Shendure J."/>
            <person name="Paten B."/>
            <person name="Wilson R."/>
            <person name="Chao H."/>
            <person name="Schneider V."/>
            <person name="Ventura M."/>
            <person name="Kronenberg Z."/>
            <person name="Murali S."/>
            <person name="Gordon D."/>
            <person name="Cantsilieris S."/>
            <person name="Munson K."/>
            <person name="Nelson B."/>
            <person name="Raja A."/>
            <person name="Underwood J."/>
            <person name="Diekhans M."/>
            <person name="Fiddes I."/>
            <person name="Haussler D."/>
            <person name="Eichler E."/>
        </authorList>
    </citation>
    <scope>NUCLEOTIDE SEQUENCE [LARGE SCALE GENOMIC DNA]</scope>
    <source>
        <strain evidence="11">Yerkes chimp pedigree #C0471</strain>
    </source>
</reference>
<dbReference type="SMART" id="SM00913">
    <property type="entry name" value="IBN_N"/>
    <property type="match status" value="1"/>
</dbReference>
<dbReference type="GO" id="GO:0071528">
    <property type="term" value="P:tRNA re-export from nucleus"/>
    <property type="evidence" value="ECO:0007669"/>
    <property type="project" value="UniProtKB-UniRule"/>
</dbReference>
<gene>
    <name evidence="11" type="ORF">CK820_G0042649</name>
</gene>
<dbReference type="InterPro" id="IPR016024">
    <property type="entry name" value="ARM-type_fold"/>
</dbReference>
<evidence type="ECO:0000256" key="7">
    <source>
        <dbReference type="ARBA" id="ARBA00029784"/>
    </source>
</evidence>
<dbReference type="Pfam" id="PF03810">
    <property type="entry name" value="IBN_N"/>
    <property type="match status" value="1"/>
</dbReference>
<keyword evidence="4 9" id="KW-0820">tRNA-binding</keyword>
<dbReference type="GO" id="GO:0005634">
    <property type="term" value="C:nucleus"/>
    <property type="evidence" value="ECO:0007669"/>
    <property type="project" value="UniProtKB-SubCell"/>
</dbReference>
<dbReference type="Gene3D" id="1.25.10.10">
    <property type="entry name" value="Leucine-rich Repeat Variant"/>
    <property type="match status" value="1"/>
</dbReference>
<dbReference type="PANTHER" id="PTHR15952:SF11">
    <property type="entry name" value="EXPORTIN-T"/>
    <property type="match status" value="1"/>
</dbReference>
<dbReference type="InterPro" id="IPR040017">
    <property type="entry name" value="XPOT"/>
</dbReference>
<evidence type="ECO:0000256" key="6">
    <source>
        <dbReference type="ARBA" id="ARBA00023242"/>
    </source>
</evidence>
<evidence type="ECO:0000256" key="3">
    <source>
        <dbReference type="ARBA" id="ARBA00022490"/>
    </source>
</evidence>
<comment type="subcellular location">
    <subcellularLocation>
        <location evidence="1 9">Cytoplasm</location>
    </subcellularLocation>
    <subcellularLocation>
        <location evidence="9">Nucleus</location>
    </subcellularLocation>
    <text evidence="9">Shuttles between the nucleus and the cytoplasm.</text>
</comment>
<evidence type="ECO:0000313" key="12">
    <source>
        <dbReference type="Proteomes" id="UP000236370"/>
    </source>
</evidence>
<evidence type="ECO:0000259" key="10">
    <source>
        <dbReference type="SMART" id="SM00913"/>
    </source>
</evidence>
<evidence type="ECO:0000256" key="5">
    <source>
        <dbReference type="ARBA" id="ARBA00022884"/>
    </source>
</evidence>